<keyword evidence="7" id="KW-0472">Membrane</keyword>
<evidence type="ECO:0000256" key="1">
    <source>
        <dbReference type="ARBA" id="ARBA00004443"/>
    </source>
</evidence>
<protein>
    <submittedName>
        <fullName evidence="8">Transporter</fullName>
    </submittedName>
</protein>
<accession>A0A2G8SQB7</accession>
<keyword evidence="4" id="KW-0999">Mitochondrion inner membrane</keyword>
<dbReference type="EMBL" id="AYKW01000003">
    <property type="protein sequence ID" value="PIL35768.1"/>
    <property type="molecule type" value="Genomic_DNA"/>
</dbReference>
<evidence type="ECO:0000256" key="2">
    <source>
        <dbReference type="ARBA" id="ARBA00022448"/>
    </source>
</evidence>
<gene>
    <name evidence="8" type="ORF">GSI_02498</name>
</gene>
<dbReference type="PANTHER" id="PTHR13094:SF1">
    <property type="entry name" value="NADH DEHYDROGENASE [UBIQUINONE] 1 BETA SUBCOMPLEX SUBUNIT 10"/>
    <property type="match status" value="1"/>
</dbReference>
<dbReference type="OrthoDB" id="10252718at2759"/>
<reference evidence="8 9" key="1">
    <citation type="journal article" date="2015" name="Sci. Rep.">
        <title>Chromosome-level genome map provides insights into diverse defense mechanisms in the medicinal fungus Ganoderma sinense.</title>
        <authorList>
            <person name="Zhu Y."/>
            <person name="Xu J."/>
            <person name="Sun C."/>
            <person name="Zhou S."/>
            <person name="Xu H."/>
            <person name="Nelson D.R."/>
            <person name="Qian J."/>
            <person name="Song J."/>
            <person name="Luo H."/>
            <person name="Xiang L."/>
            <person name="Li Y."/>
            <person name="Xu Z."/>
            <person name="Ji A."/>
            <person name="Wang L."/>
            <person name="Lu S."/>
            <person name="Hayward A."/>
            <person name="Sun W."/>
            <person name="Li X."/>
            <person name="Schwartz D.C."/>
            <person name="Wang Y."/>
            <person name="Chen S."/>
        </authorList>
    </citation>
    <scope>NUCLEOTIDE SEQUENCE [LARGE SCALE GENOMIC DNA]</scope>
    <source>
        <strain evidence="8 9">ZZ0214-1</strain>
    </source>
</reference>
<dbReference type="GO" id="GO:0005743">
    <property type="term" value="C:mitochondrial inner membrane"/>
    <property type="evidence" value="ECO:0007669"/>
    <property type="project" value="UniProtKB-SubCell"/>
</dbReference>
<evidence type="ECO:0000313" key="8">
    <source>
        <dbReference type="EMBL" id="PIL35768.1"/>
    </source>
</evidence>
<dbReference type="STRING" id="1077348.A0A2G8SQB7"/>
<sequence>MSTLDEARVADLKARLAERDRTLRESWVRTMEAKLVRDKLDRCYQTEGVNHLESCKDLRERYIEMLRDNRVQGYKSIDV</sequence>
<keyword evidence="6" id="KW-0496">Mitochondrion</keyword>
<evidence type="ECO:0000256" key="7">
    <source>
        <dbReference type="ARBA" id="ARBA00023136"/>
    </source>
</evidence>
<keyword evidence="3" id="KW-0679">Respiratory chain</keyword>
<comment type="subcellular location">
    <subcellularLocation>
        <location evidence="1">Mitochondrion inner membrane</location>
        <topology evidence="1">Peripheral membrane protein</topology>
        <orientation evidence="1">Matrix side</orientation>
    </subcellularLocation>
</comment>
<proteinExistence type="predicted"/>
<evidence type="ECO:0000256" key="3">
    <source>
        <dbReference type="ARBA" id="ARBA00022660"/>
    </source>
</evidence>
<keyword evidence="2" id="KW-0813">Transport</keyword>
<evidence type="ECO:0000313" key="9">
    <source>
        <dbReference type="Proteomes" id="UP000230002"/>
    </source>
</evidence>
<evidence type="ECO:0000256" key="5">
    <source>
        <dbReference type="ARBA" id="ARBA00022982"/>
    </source>
</evidence>
<evidence type="ECO:0000256" key="4">
    <source>
        <dbReference type="ARBA" id="ARBA00022792"/>
    </source>
</evidence>
<dbReference type="PANTHER" id="PTHR13094">
    <property type="entry name" value="NADH-UBIQUINONE OXIDOREDUCTASE PDSW SUBUNIT"/>
    <property type="match status" value="1"/>
</dbReference>
<keyword evidence="9" id="KW-1185">Reference proteome</keyword>
<evidence type="ECO:0000256" key="6">
    <source>
        <dbReference type="ARBA" id="ARBA00023128"/>
    </source>
</evidence>
<comment type="caution">
    <text evidence="8">The sequence shown here is derived from an EMBL/GenBank/DDBJ whole genome shotgun (WGS) entry which is preliminary data.</text>
</comment>
<dbReference type="AlphaFoldDB" id="A0A2G8SQB7"/>
<name>A0A2G8SQB7_9APHY</name>
<dbReference type="InterPro" id="IPR039993">
    <property type="entry name" value="NDUFB10"/>
</dbReference>
<organism evidence="8 9">
    <name type="scientific">Ganoderma sinense ZZ0214-1</name>
    <dbReference type="NCBI Taxonomy" id="1077348"/>
    <lineage>
        <taxon>Eukaryota</taxon>
        <taxon>Fungi</taxon>
        <taxon>Dikarya</taxon>
        <taxon>Basidiomycota</taxon>
        <taxon>Agaricomycotina</taxon>
        <taxon>Agaricomycetes</taxon>
        <taxon>Polyporales</taxon>
        <taxon>Polyporaceae</taxon>
        <taxon>Ganoderma</taxon>
    </lineage>
</organism>
<keyword evidence="5" id="KW-0249">Electron transport</keyword>
<dbReference type="Proteomes" id="UP000230002">
    <property type="component" value="Unassembled WGS sequence"/>
</dbReference>